<organism evidence="1 2">
    <name type="scientific">Xenopus laevis</name>
    <name type="common">African clawed frog</name>
    <dbReference type="NCBI Taxonomy" id="8355"/>
    <lineage>
        <taxon>Eukaryota</taxon>
        <taxon>Metazoa</taxon>
        <taxon>Chordata</taxon>
        <taxon>Craniata</taxon>
        <taxon>Vertebrata</taxon>
        <taxon>Euteleostomi</taxon>
        <taxon>Amphibia</taxon>
        <taxon>Batrachia</taxon>
        <taxon>Anura</taxon>
        <taxon>Pipoidea</taxon>
        <taxon>Pipidae</taxon>
        <taxon>Xenopodinae</taxon>
        <taxon>Xenopus</taxon>
        <taxon>Xenopus</taxon>
    </lineage>
</organism>
<evidence type="ECO:0000313" key="1">
    <source>
        <dbReference type="EMBL" id="OCT93635.1"/>
    </source>
</evidence>
<sequence length="95" mass="10999">MVCCNRGTKVTQAEITSSPRKYTFMGPPKLGMFRCRGCAQGWFVLTGSTFTNSTTNREQGRNYRKKTEVQWIHRLQTLSPLGLNKDFDLHLFMNY</sequence>
<evidence type="ECO:0000313" key="2">
    <source>
        <dbReference type="Proteomes" id="UP000694892"/>
    </source>
</evidence>
<name>A0A974HXC3_XENLA</name>
<reference evidence="2" key="1">
    <citation type="journal article" date="2016" name="Nature">
        <title>Genome evolution in the allotetraploid frog Xenopus laevis.</title>
        <authorList>
            <person name="Session A.M."/>
            <person name="Uno Y."/>
            <person name="Kwon T."/>
            <person name="Chapman J.A."/>
            <person name="Toyoda A."/>
            <person name="Takahashi S."/>
            <person name="Fukui A."/>
            <person name="Hikosaka A."/>
            <person name="Suzuki A."/>
            <person name="Kondo M."/>
            <person name="van Heeringen S.J."/>
            <person name="Quigley I."/>
            <person name="Heinz S."/>
            <person name="Ogino H."/>
            <person name="Ochi H."/>
            <person name="Hellsten U."/>
            <person name="Lyons J.B."/>
            <person name="Simakov O."/>
            <person name="Putnam N."/>
            <person name="Stites J."/>
            <person name="Kuroki Y."/>
            <person name="Tanaka T."/>
            <person name="Michiue T."/>
            <person name="Watanabe M."/>
            <person name="Bogdanovic O."/>
            <person name="Lister R."/>
            <person name="Georgiou G."/>
            <person name="Paranjpe S.S."/>
            <person name="van Kruijsbergen I."/>
            <person name="Shu S."/>
            <person name="Carlson J."/>
            <person name="Kinoshita T."/>
            <person name="Ohta Y."/>
            <person name="Mawaribuchi S."/>
            <person name="Jenkins J."/>
            <person name="Grimwood J."/>
            <person name="Schmutz J."/>
            <person name="Mitros T."/>
            <person name="Mozaffari S.V."/>
            <person name="Suzuki Y."/>
            <person name="Haramoto Y."/>
            <person name="Yamamoto T.S."/>
            <person name="Takagi C."/>
            <person name="Heald R."/>
            <person name="Miller K."/>
            <person name="Haudenschild C."/>
            <person name="Kitzman J."/>
            <person name="Nakayama T."/>
            <person name="Izutsu Y."/>
            <person name="Robert J."/>
            <person name="Fortriede J."/>
            <person name="Burns K."/>
            <person name="Lotay V."/>
            <person name="Karimi K."/>
            <person name="Yasuoka Y."/>
            <person name="Dichmann D.S."/>
            <person name="Flajnik M.F."/>
            <person name="Houston D.W."/>
            <person name="Shendure J."/>
            <person name="DuPasquier L."/>
            <person name="Vize P.D."/>
            <person name="Zorn A.M."/>
            <person name="Ito M."/>
            <person name="Marcotte E.M."/>
            <person name="Wallingford J.B."/>
            <person name="Ito Y."/>
            <person name="Asashima M."/>
            <person name="Ueno N."/>
            <person name="Matsuda Y."/>
            <person name="Veenstra G.J."/>
            <person name="Fujiyama A."/>
            <person name="Harland R.M."/>
            <person name="Taira M."/>
            <person name="Rokhsar D.S."/>
        </authorList>
    </citation>
    <scope>NUCLEOTIDE SEQUENCE [LARGE SCALE GENOMIC DNA]</scope>
    <source>
        <strain evidence="2">J</strain>
    </source>
</reference>
<dbReference type="Proteomes" id="UP000694892">
    <property type="component" value="Chromosome 2L"/>
</dbReference>
<dbReference type="AlphaFoldDB" id="A0A974HXC3"/>
<protein>
    <submittedName>
        <fullName evidence="1">Uncharacterized protein</fullName>
    </submittedName>
</protein>
<dbReference type="EMBL" id="CM004468">
    <property type="protein sequence ID" value="OCT93635.1"/>
    <property type="molecule type" value="Genomic_DNA"/>
</dbReference>
<gene>
    <name evidence="1" type="ORF">XELAEV_18011310mg</name>
</gene>
<proteinExistence type="predicted"/>
<accession>A0A974HXC3</accession>